<organism evidence="14 15">
    <name type="scientific">Phytophthora megakarya</name>
    <dbReference type="NCBI Taxonomy" id="4795"/>
    <lineage>
        <taxon>Eukaryota</taxon>
        <taxon>Sar</taxon>
        <taxon>Stramenopiles</taxon>
        <taxon>Oomycota</taxon>
        <taxon>Peronosporomycetes</taxon>
        <taxon>Peronosporales</taxon>
        <taxon>Peronosporaceae</taxon>
        <taxon>Phytophthora</taxon>
    </lineage>
</organism>
<evidence type="ECO:0000256" key="13">
    <source>
        <dbReference type="SAM" id="Phobius"/>
    </source>
</evidence>
<keyword evidence="10 13" id="KW-1133">Transmembrane helix</keyword>
<keyword evidence="12 13" id="KW-0472">Membrane</keyword>
<dbReference type="OrthoDB" id="409725at2759"/>
<dbReference type="Pfam" id="PF03083">
    <property type="entry name" value="MtN3_slv"/>
    <property type="match status" value="1"/>
</dbReference>
<evidence type="ECO:0000256" key="11">
    <source>
        <dbReference type="ARBA" id="ARBA00023034"/>
    </source>
</evidence>
<comment type="similarity">
    <text evidence="3">Belongs to the SWEET sugar transporter family.</text>
</comment>
<keyword evidence="7" id="KW-0762">Sugar transport</keyword>
<dbReference type="EMBL" id="NBNE01005691">
    <property type="protein sequence ID" value="OWZ03162.1"/>
    <property type="molecule type" value="Genomic_DNA"/>
</dbReference>
<evidence type="ECO:0000313" key="15">
    <source>
        <dbReference type="Proteomes" id="UP000198211"/>
    </source>
</evidence>
<dbReference type="Gene3D" id="1.20.1280.290">
    <property type="match status" value="1"/>
</dbReference>
<evidence type="ECO:0000256" key="4">
    <source>
        <dbReference type="ARBA" id="ARBA00021741"/>
    </source>
</evidence>
<evidence type="ECO:0000256" key="9">
    <source>
        <dbReference type="ARBA" id="ARBA00022737"/>
    </source>
</evidence>
<protein>
    <recommendedName>
        <fullName evidence="4">Sugar transporter SWEET1</fullName>
    </recommendedName>
</protein>
<evidence type="ECO:0000256" key="8">
    <source>
        <dbReference type="ARBA" id="ARBA00022692"/>
    </source>
</evidence>
<keyword evidence="15" id="KW-1185">Reference proteome</keyword>
<feature type="transmembrane region" description="Helical" evidence="13">
    <location>
        <begin position="32"/>
        <end position="49"/>
    </location>
</feature>
<feature type="transmembrane region" description="Helical" evidence="13">
    <location>
        <begin position="91"/>
        <end position="112"/>
    </location>
</feature>
<proteinExistence type="inferred from homology"/>
<dbReference type="GO" id="GO:0005886">
    <property type="term" value="C:plasma membrane"/>
    <property type="evidence" value="ECO:0007669"/>
    <property type="project" value="UniProtKB-SubCell"/>
</dbReference>
<dbReference type="GO" id="GO:0051119">
    <property type="term" value="F:sugar transmembrane transporter activity"/>
    <property type="evidence" value="ECO:0007669"/>
    <property type="project" value="InterPro"/>
</dbReference>
<keyword evidence="8 13" id="KW-0812">Transmembrane</keyword>
<evidence type="ECO:0000256" key="10">
    <source>
        <dbReference type="ARBA" id="ARBA00022989"/>
    </source>
</evidence>
<keyword evidence="11" id="KW-0333">Golgi apparatus</keyword>
<dbReference type="GO" id="GO:0000139">
    <property type="term" value="C:Golgi membrane"/>
    <property type="evidence" value="ECO:0007669"/>
    <property type="project" value="UniProtKB-SubCell"/>
</dbReference>
<sequence>MKGAIPFVLVTGYAILVAVKVINQPRSQFGDILGYLANVATFALFMSPFEKIKLVFQTKSSAAIPVLLCAIIFANSSLWLINGIVDDDLFIVVPNVVGVSLTVAQLSLFYIYRPSRNNSSVYRDDDEIDVVVNLEMGTTVKVWTSNSPTFAALTSPKTPTKY</sequence>
<gene>
    <name evidence="14" type="ORF">PHMEG_00025157</name>
</gene>
<evidence type="ECO:0000256" key="3">
    <source>
        <dbReference type="ARBA" id="ARBA00007809"/>
    </source>
</evidence>
<comment type="caution">
    <text evidence="14">The sequence shown here is derived from an EMBL/GenBank/DDBJ whole genome shotgun (WGS) entry which is preliminary data.</text>
</comment>
<dbReference type="PANTHER" id="PTHR10791:SF30">
    <property type="entry name" value="SUGAR TRANSPORTER SWEET1"/>
    <property type="match status" value="1"/>
</dbReference>
<accession>A0A225VCV4</accession>
<keyword evidence="6" id="KW-1003">Cell membrane</keyword>
<name>A0A225VCV4_9STRA</name>
<dbReference type="AlphaFoldDB" id="A0A225VCV4"/>
<dbReference type="FunFam" id="1.20.1280.290:FF:000004">
    <property type="entry name" value="Sugar transporter SWEET"/>
    <property type="match status" value="1"/>
</dbReference>
<evidence type="ECO:0000313" key="14">
    <source>
        <dbReference type="EMBL" id="OWZ03162.1"/>
    </source>
</evidence>
<comment type="subcellular location">
    <subcellularLocation>
        <location evidence="1">Cell membrane</location>
        <topology evidence="1">Multi-pass membrane protein</topology>
    </subcellularLocation>
    <subcellularLocation>
        <location evidence="2">Golgi apparatus membrane</location>
        <topology evidence="2">Multi-pass membrane protein</topology>
    </subcellularLocation>
</comment>
<feature type="transmembrane region" description="Helical" evidence="13">
    <location>
        <begin position="61"/>
        <end position="85"/>
    </location>
</feature>
<evidence type="ECO:0000256" key="6">
    <source>
        <dbReference type="ARBA" id="ARBA00022475"/>
    </source>
</evidence>
<evidence type="ECO:0000256" key="1">
    <source>
        <dbReference type="ARBA" id="ARBA00004651"/>
    </source>
</evidence>
<evidence type="ECO:0000256" key="2">
    <source>
        <dbReference type="ARBA" id="ARBA00004653"/>
    </source>
</evidence>
<dbReference type="InterPro" id="IPR004316">
    <property type="entry name" value="SWEET_rpt"/>
</dbReference>
<dbReference type="Proteomes" id="UP000198211">
    <property type="component" value="Unassembled WGS sequence"/>
</dbReference>
<keyword evidence="5" id="KW-0813">Transport</keyword>
<keyword evidence="9" id="KW-0677">Repeat</keyword>
<evidence type="ECO:0000256" key="12">
    <source>
        <dbReference type="ARBA" id="ARBA00023136"/>
    </source>
</evidence>
<evidence type="ECO:0000256" key="7">
    <source>
        <dbReference type="ARBA" id="ARBA00022597"/>
    </source>
</evidence>
<reference evidence="15" key="1">
    <citation type="submission" date="2017-03" db="EMBL/GenBank/DDBJ databases">
        <title>Phytopthora megakarya and P. palmivora, two closely related causual agents of cacao black pod achieved similar genome size and gene model numbers by different mechanisms.</title>
        <authorList>
            <person name="Ali S."/>
            <person name="Shao J."/>
            <person name="Larry D.J."/>
            <person name="Kronmiller B."/>
            <person name="Shen D."/>
            <person name="Strem M.D."/>
            <person name="Melnick R.L."/>
            <person name="Guiltinan M.J."/>
            <person name="Tyler B.M."/>
            <person name="Meinhardt L.W."/>
            <person name="Bailey B.A."/>
        </authorList>
    </citation>
    <scope>NUCLEOTIDE SEQUENCE [LARGE SCALE GENOMIC DNA]</scope>
    <source>
        <strain evidence="15">zdho120</strain>
    </source>
</reference>
<evidence type="ECO:0000256" key="5">
    <source>
        <dbReference type="ARBA" id="ARBA00022448"/>
    </source>
</evidence>
<dbReference type="InterPro" id="IPR047664">
    <property type="entry name" value="SWEET"/>
</dbReference>
<dbReference type="PANTHER" id="PTHR10791">
    <property type="entry name" value="RAG1-ACTIVATING PROTEIN 1"/>
    <property type="match status" value="1"/>
</dbReference>